<dbReference type="RefSeq" id="WP_107215310.1">
    <property type="nucleotide sequence ID" value="NZ_KZ686269.1"/>
</dbReference>
<sequence>MPNKEFPTNYFRYTLLLLLLCSSGTVIAQRTPSYYPVNIVKGKPFAGSIVTDLQGISYDLTAPRGTVYVLNFWFINCAPCRTEMPELNTLVKKYKTDSVIFLAVANDGAAALKQFLAKDDVAFDYRIVPSGRGFAQQQGVKGYPTHAVIAKDGTVSFVTAGLSDQTIPMLEQAIRAELRRGKENEKSE</sequence>
<dbReference type="AlphaFoldDB" id="A0A2T3HKU4"/>
<dbReference type="InterPro" id="IPR036249">
    <property type="entry name" value="Thioredoxin-like_sf"/>
</dbReference>
<keyword evidence="4" id="KW-0732">Signal</keyword>
<dbReference type="EMBL" id="PYLS01000005">
    <property type="protein sequence ID" value="PST83050.1"/>
    <property type="molecule type" value="Genomic_DNA"/>
</dbReference>
<dbReference type="InterPro" id="IPR013766">
    <property type="entry name" value="Thioredoxin_domain"/>
</dbReference>
<dbReference type="PANTHER" id="PTHR42852">
    <property type="entry name" value="THIOL:DISULFIDE INTERCHANGE PROTEIN DSBE"/>
    <property type="match status" value="1"/>
</dbReference>
<keyword evidence="3" id="KW-0676">Redox-active center</keyword>
<keyword evidence="7" id="KW-1185">Reference proteome</keyword>
<evidence type="ECO:0000256" key="3">
    <source>
        <dbReference type="ARBA" id="ARBA00023284"/>
    </source>
</evidence>
<gene>
    <name evidence="6" type="ORF">C7T94_10525</name>
</gene>
<comment type="caution">
    <text evidence="6">The sequence shown here is derived from an EMBL/GenBank/DDBJ whole genome shotgun (WGS) entry which is preliminary data.</text>
</comment>
<feature type="chain" id="PRO_5015467824" description="Thioredoxin domain-containing protein" evidence="4">
    <location>
        <begin position="29"/>
        <end position="188"/>
    </location>
</feature>
<name>A0A2T3HKU4_9SPHI</name>
<dbReference type="PROSITE" id="PS00194">
    <property type="entry name" value="THIOREDOXIN_1"/>
    <property type="match status" value="1"/>
</dbReference>
<dbReference type="GO" id="GO:0017004">
    <property type="term" value="P:cytochrome complex assembly"/>
    <property type="evidence" value="ECO:0007669"/>
    <property type="project" value="UniProtKB-KW"/>
</dbReference>
<dbReference type="Gene3D" id="3.40.30.10">
    <property type="entry name" value="Glutaredoxin"/>
    <property type="match status" value="1"/>
</dbReference>
<keyword evidence="2" id="KW-0201">Cytochrome c-type biogenesis</keyword>
<dbReference type="PANTHER" id="PTHR42852:SF13">
    <property type="entry name" value="PROTEIN DIPZ"/>
    <property type="match status" value="1"/>
</dbReference>
<comment type="subcellular location">
    <subcellularLocation>
        <location evidence="1">Cell envelope</location>
    </subcellularLocation>
</comment>
<evidence type="ECO:0000313" key="6">
    <source>
        <dbReference type="EMBL" id="PST83050.1"/>
    </source>
</evidence>
<dbReference type="InterPro" id="IPR050553">
    <property type="entry name" value="Thioredoxin_ResA/DsbE_sf"/>
</dbReference>
<dbReference type="PROSITE" id="PS51352">
    <property type="entry name" value="THIOREDOXIN_2"/>
    <property type="match status" value="1"/>
</dbReference>
<evidence type="ECO:0000256" key="2">
    <source>
        <dbReference type="ARBA" id="ARBA00022748"/>
    </source>
</evidence>
<dbReference type="Pfam" id="PF08534">
    <property type="entry name" value="Redoxin"/>
    <property type="match status" value="1"/>
</dbReference>
<evidence type="ECO:0000256" key="4">
    <source>
        <dbReference type="SAM" id="SignalP"/>
    </source>
</evidence>
<dbReference type="InterPro" id="IPR017937">
    <property type="entry name" value="Thioredoxin_CS"/>
</dbReference>
<dbReference type="InterPro" id="IPR013740">
    <property type="entry name" value="Redoxin"/>
</dbReference>
<dbReference type="Proteomes" id="UP000240912">
    <property type="component" value="Unassembled WGS sequence"/>
</dbReference>
<dbReference type="GO" id="GO:0016491">
    <property type="term" value="F:oxidoreductase activity"/>
    <property type="evidence" value="ECO:0007669"/>
    <property type="project" value="InterPro"/>
</dbReference>
<evidence type="ECO:0000313" key="7">
    <source>
        <dbReference type="Proteomes" id="UP000240912"/>
    </source>
</evidence>
<reference evidence="6 7" key="1">
    <citation type="submission" date="2018-03" db="EMBL/GenBank/DDBJ databases">
        <authorList>
            <person name="Keele B.F."/>
        </authorList>
    </citation>
    <scope>NUCLEOTIDE SEQUENCE [LARGE SCALE GENOMIC DNA]</scope>
    <source>
        <strain evidence="6 7">YL28-9</strain>
    </source>
</reference>
<proteinExistence type="predicted"/>
<feature type="domain" description="Thioredoxin" evidence="5">
    <location>
        <begin position="39"/>
        <end position="179"/>
    </location>
</feature>
<protein>
    <recommendedName>
        <fullName evidence="5">Thioredoxin domain-containing protein</fullName>
    </recommendedName>
</protein>
<dbReference type="SUPFAM" id="SSF52833">
    <property type="entry name" value="Thioredoxin-like"/>
    <property type="match status" value="1"/>
</dbReference>
<feature type="signal peptide" evidence="4">
    <location>
        <begin position="1"/>
        <end position="28"/>
    </location>
</feature>
<organism evidence="6 7">
    <name type="scientific">Pedobacter yulinensis</name>
    <dbReference type="NCBI Taxonomy" id="2126353"/>
    <lineage>
        <taxon>Bacteria</taxon>
        <taxon>Pseudomonadati</taxon>
        <taxon>Bacteroidota</taxon>
        <taxon>Sphingobacteriia</taxon>
        <taxon>Sphingobacteriales</taxon>
        <taxon>Sphingobacteriaceae</taxon>
        <taxon>Pedobacter</taxon>
    </lineage>
</organism>
<evidence type="ECO:0000259" key="5">
    <source>
        <dbReference type="PROSITE" id="PS51352"/>
    </source>
</evidence>
<evidence type="ECO:0000256" key="1">
    <source>
        <dbReference type="ARBA" id="ARBA00004196"/>
    </source>
</evidence>
<dbReference type="GO" id="GO:0030313">
    <property type="term" value="C:cell envelope"/>
    <property type="evidence" value="ECO:0007669"/>
    <property type="project" value="UniProtKB-SubCell"/>
</dbReference>
<accession>A0A2T3HKU4</accession>
<dbReference type="CDD" id="cd02966">
    <property type="entry name" value="TlpA_like_family"/>
    <property type="match status" value="1"/>
</dbReference>
<dbReference type="OrthoDB" id="9815205at2"/>